<dbReference type="AlphaFoldDB" id="A0A9N9H1P9"/>
<evidence type="ECO:0000313" key="3">
    <source>
        <dbReference type="Proteomes" id="UP000789739"/>
    </source>
</evidence>
<gene>
    <name evidence="2" type="ORF">PBRASI_LOCUS10046</name>
</gene>
<feature type="region of interest" description="Disordered" evidence="1">
    <location>
        <begin position="1"/>
        <end position="20"/>
    </location>
</feature>
<name>A0A9N9H1P9_9GLOM</name>
<proteinExistence type="predicted"/>
<comment type="caution">
    <text evidence="2">The sequence shown here is derived from an EMBL/GenBank/DDBJ whole genome shotgun (WGS) entry which is preliminary data.</text>
</comment>
<dbReference type="Proteomes" id="UP000789739">
    <property type="component" value="Unassembled WGS sequence"/>
</dbReference>
<evidence type="ECO:0000313" key="2">
    <source>
        <dbReference type="EMBL" id="CAG8646335.1"/>
    </source>
</evidence>
<accession>A0A9N9H1P9</accession>
<organism evidence="2 3">
    <name type="scientific">Paraglomus brasilianum</name>
    <dbReference type="NCBI Taxonomy" id="144538"/>
    <lineage>
        <taxon>Eukaryota</taxon>
        <taxon>Fungi</taxon>
        <taxon>Fungi incertae sedis</taxon>
        <taxon>Mucoromycota</taxon>
        <taxon>Glomeromycotina</taxon>
        <taxon>Glomeromycetes</taxon>
        <taxon>Paraglomerales</taxon>
        <taxon>Paraglomeraceae</taxon>
        <taxon>Paraglomus</taxon>
    </lineage>
</organism>
<dbReference type="EMBL" id="CAJVPI010002595">
    <property type="protein sequence ID" value="CAG8646335.1"/>
    <property type="molecule type" value="Genomic_DNA"/>
</dbReference>
<protein>
    <submittedName>
        <fullName evidence="2">8103_t:CDS:1</fullName>
    </submittedName>
</protein>
<keyword evidence="3" id="KW-1185">Reference proteome</keyword>
<reference evidence="2" key="1">
    <citation type="submission" date="2021-06" db="EMBL/GenBank/DDBJ databases">
        <authorList>
            <person name="Kallberg Y."/>
            <person name="Tangrot J."/>
            <person name="Rosling A."/>
        </authorList>
    </citation>
    <scope>NUCLEOTIDE SEQUENCE</scope>
    <source>
        <strain evidence="2">BR232B</strain>
    </source>
</reference>
<evidence type="ECO:0000256" key="1">
    <source>
        <dbReference type="SAM" id="MobiDB-lite"/>
    </source>
</evidence>
<sequence>AGWSLSPSHAQRPPYEPRFSRAPNVNILEAALLSSITYLVGILHYSPDVPVDGNKKA</sequence>
<feature type="non-terminal residue" evidence="2">
    <location>
        <position position="1"/>
    </location>
</feature>